<dbReference type="InterPro" id="IPR022407">
    <property type="entry name" value="OxRdtase_Mopterin_BS"/>
</dbReference>
<dbReference type="Pfam" id="PF03404">
    <property type="entry name" value="Mo-co_dimer"/>
    <property type="match status" value="1"/>
</dbReference>
<dbReference type="GO" id="GO:0030151">
    <property type="term" value="F:molybdenum ion binding"/>
    <property type="evidence" value="ECO:0007669"/>
    <property type="project" value="InterPro"/>
</dbReference>
<keyword evidence="3" id="KW-0349">Heme</keyword>
<evidence type="ECO:0000259" key="7">
    <source>
        <dbReference type="Pfam" id="PF00174"/>
    </source>
</evidence>
<evidence type="ECO:0000256" key="4">
    <source>
        <dbReference type="ARBA" id="ARBA00022723"/>
    </source>
</evidence>
<dbReference type="GO" id="GO:0043546">
    <property type="term" value="F:molybdopterin cofactor binding"/>
    <property type="evidence" value="ECO:0007669"/>
    <property type="project" value="InterPro"/>
</dbReference>
<dbReference type="GO" id="GO:0005739">
    <property type="term" value="C:mitochondrion"/>
    <property type="evidence" value="ECO:0007669"/>
    <property type="project" value="TreeGrafter"/>
</dbReference>
<dbReference type="InterPro" id="IPR014756">
    <property type="entry name" value="Ig_E-set"/>
</dbReference>
<keyword evidence="2" id="KW-0500">Molybdenum</keyword>
<keyword evidence="4" id="KW-0479">Metal-binding</keyword>
<dbReference type="Gene3D" id="3.90.420.10">
    <property type="entry name" value="Oxidoreductase, molybdopterin-binding domain"/>
    <property type="match status" value="1"/>
</dbReference>
<dbReference type="InterPro" id="IPR005066">
    <property type="entry name" value="MoCF_OxRdtse_dimer"/>
</dbReference>
<dbReference type="STRING" id="436010.A0A166QMP6"/>
<accession>A0A166QMP6</accession>
<evidence type="ECO:0000259" key="8">
    <source>
        <dbReference type="Pfam" id="PF03404"/>
    </source>
</evidence>
<dbReference type="EMBL" id="KV417509">
    <property type="protein sequence ID" value="KZP27336.1"/>
    <property type="molecule type" value="Genomic_DNA"/>
</dbReference>
<feature type="domain" description="Oxidoreductase molybdopterin-binding" evidence="7">
    <location>
        <begin position="46"/>
        <end position="221"/>
    </location>
</feature>
<keyword evidence="6" id="KW-0408">Iron</keyword>
<evidence type="ECO:0000256" key="3">
    <source>
        <dbReference type="ARBA" id="ARBA00022617"/>
    </source>
</evidence>
<dbReference type="FunFam" id="3.90.420.10:FF:000002">
    <property type="entry name" value="sulfite oxidase, mitochondrial"/>
    <property type="match status" value="1"/>
</dbReference>
<dbReference type="PROSITE" id="PS00559">
    <property type="entry name" value="MOLYBDOPTERIN_EUK"/>
    <property type="match status" value="1"/>
</dbReference>
<evidence type="ECO:0000313" key="9">
    <source>
        <dbReference type="EMBL" id="KZP27336.1"/>
    </source>
</evidence>
<dbReference type="Gene3D" id="2.60.40.650">
    <property type="match status" value="1"/>
</dbReference>
<dbReference type="SUPFAM" id="SSF81296">
    <property type="entry name" value="E set domains"/>
    <property type="match status" value="1"/>
</dbReference>
<dbReference type="GO" id="GO:0020037">
    <property type="term" value="F:heme binding"/>
    <property type="evidence" value="ECO:0007669"/>
    <property type="project" value="TreeGrafter"/>
</dbReference>
<proteinExistence type="predicted"/>
<dbReference type="OrthoDB" id="10051395at2759"/>
<keyword evidence="5" id="KW-0560">Oxidoreductase</keyword>
<dbReference type="GO" id="GO:0008482">
    <property type="term" value="F:sulfite oxidase activity"/>
    <property type="evidence" value="ECO:0007669"/>
    <property type="project" value="TreeGrafter"/>
</dbReference>
<keyword evidence="10" id="KW-1185">Reference proteome</keyword>
<dbReference type="AlphaFoldDB" id="A0A166QMP6"/>
<dbReference type="InterPro" id="IPR036374">
    <property type="entry name" value="OxRdtase_Mopterin-bd_sf"/>
</dbReference>
<sequence>MDYTNEVTHSELLFIQGTQPFNAEPPVDQLVQFAITPEDLVYCRNHGPVLALDQDTYAITVNGLVGNELKLSMHDLQTQFPRVELVAALQCAGNRRKEMAALKPVNGILWQSGVVANVKWAGVRLADVLARAQPTSQDTHVCFASHVTLCQDDDCYGASVPLVRAQSHADDVLLAFEMNDEPLTPDRGGPLRLVVPGYLGARWVKWLDTITVSPHESPNYYQQRDYKILPPTIETKAAALPLWSKYPCMTSLPVNSVVASIIPVPSASAVGKYTLAVKGYATPSAHAQIVRVEVSTDSGVTWLPARITYQEGRWSWTLWQATLEVSCEDGQADKGGKVWSRATDESGDCQAQEGVWNLRGVGFNSWGVSEWVA</sequence>
<dbReference type="PANTHER" id="PTHR19372:SF7">
    <property type="entry name" value="SULFITE OXIDASE, MITOCHONDRIAL"/>
    <property type="match status" value="1"/>
</dbReference>
<evidence type="ECO:0000313" key="10">
    <source>
        <dbReference type="Proteomes" id="UP000076532"/>
    </source>
</evidence>
<reference evidence="9 10" key="1">
    <citation type="journal article" date="2016" name="Mol. Biol. Evol.">
        <title>Comparative Genomics of Early-Diverging Mushroom-Forming Fungi Provides Insights into the Origins of Lignocellulose Decay Capabilities.</title>
        <authorList>
            <person name="Nagy L.G."/>
            <person name="Riley R."/>
            <person name="Tritt A."/>
            <person name="Adam C."/>
            <person name="Daum C."/>
            <person name="Floudas D."/>
            <person name="Sun H."/>
            <person name="Yadav J.S."/>
            <person name="Pangilinan J."/>
            <person name="Larsson K.H."/>
            <person name="Matsuura K."/>
            <person name="Barry K."/>
            <person name="Labutti K."/>
            <person name="Kuo R."/>
            <person name="Ohm R.A."/>
            <person name="Bhattacharya S.S."/>
            <person name="Shirouzu T."/>
            <person name="Yoshinaga Y."/>
            <person name="Martin F.M."/>
            <person name="Grigoriev I.V."/>
            <person name="Hibbett D.S."/>
        </authorList>
    </citation>
    <scope>NUCLEOTIDE SEQUENCE [LARGE SCALE GENOMIC DNA]</scope>
    <source>
        <strain evidence="9 10">CBS 109695</strain>
    </source>
</reference>
<dbReference type="Proteomes" id="UP000076532">
    <property type="component" value="Unassembled WGS sequence"/>
</dbReference>
<dbReference type="PANTHER" id="PTHR19372">
    <property type="entry name" value="SULFITE REDUCTASE"/>
    <property type="match status" value="1"/>
</dbReference>
<comment type="cofactor">
    <cofactor evidence="1">
        <name>Mo-molybdopterin</name>
        <dbReference type="ChEBI" id="CHEBI:71302"/>
    </cofactor>
</comment>
<evidence type="ECO:0000256" key="1">
    <source>
        <dbReference type="ARBA" id="ARBA00001924"/>
    </source>
</evidence>
<dbReference type="InterPro" id="IPR008335">
    <property type="entry name" value="Mopterin_OxRdtase_euk"/>
</dbReference>
<dbReference type="SUPFAM" id="SSF56524">
    <property type="entry name" value="Oxidoreductase molybdopterin-binding domain"/>
    <property type="match status" value="1"/>
</dbReference>
<dbReference type="Pfam" id="PF00174">
    <property type="entry name" value="Oxidored_molyb"/>
    <property type="match status" value="1"/>
</dbReference>
<dbReference type="InterPro" id="IPR000572">
    <property type="entry name" value="OxRdtase_Mopterin-bd_dom"/>
</dbReference>
<evidence type="ECO:0000256" key="2">
    <source>
        <dbReference type="ARBA" id="ARBA00022505"/>
    </source>
</evidence>
<protein>
    <submittedName>
        <fullName evidence="9">Molybdopterin binding oxidoreductase</fullName>
    </submittedName>
</protein>
<name>A0A166QMP6_9AGAM</name>
<dbReference type="GO" id="GO:0006790">
    <property type="term" value="P:sulfur compound metabolic process"/>
    <property type="evidence" value="ECO:0007669"/>
    <property type="project" value="TreeGrafter"/>
</dbReference>
<organism evidence="9 10">
    <name type="scientific">Athelia psychrophila</name>
    <dbReference type="NCBI Taxonomy" id="1759441"/>
    <lineage>
        <taxon>Eukaryota</taxon>
        <taxon>Fungi</taxon>
        <taxon>Dikarya</taxon>
        <taxon>Basidiomycota</taxon>
        <taxon>Agaricomycotina</taxon>
        <taxon>Agaricomycetes</taxon>
        <taxon>Agaricomycetidae</taxon>
        <taxon>Atheliales</taxon>
        <taxon>Atheliaceae</taxon>
        <taxon>Athelia</taxon>
    </lineage>
</organism>
<evidence type="ECO:0000256" key="5">
    <source>
        <dbReference type="ARBA" id="ARBA00023002"/>
    </source>
</evidence>
<gene>
    <name evidence="9" type="ORF">FIBSPDRAFT_853567</name>
</gene>
<evidence type="ECO:0000256" key="6">
    <source>
        <dbReference type="ARBA" id="ARBA00023004"/>
    </source>
</evidence>
<dbReference type="PRINTS" id="PR00407">
    <property type="entry name" value="EUMOPTERIN"/>
</dbReference>
<feature type="domain" description="Moybdenum cofactor oxidoreductase dimerisation" evidence="8">
    <location>
        <begin position="249"/>
        <end position="366"/>
    </location>
</feature>